<dbReference type="EC" id="4.1.3.44" evidence="9"/>
<keyword evidence="2 9" id="KW-0949">S-adenosyl-L-methionine</keyword>
<comment type="similarity">
    <text evidence="9">Belongs to the TYW1 family.</text>
</comment>
<dbReference type="NCBIfam" id="TIGR03972">
    <property type="entry name" value="rSAM_TYW1"/>
    <property type="match status" value="1"/>
</dbReference>
<evidence type="ECO:0000313" key="11">
    <source>
        <dbReference type="EMBL" id="BAJ48793.1"/>
    </source>
</evidence>
<dbReference type="Pfam" id="PF04055">
    <property type="entry name" value="Radical_SAM"/>
    <property type="match status" value="1"/>
</dbReference>
<keyword evidence="4 9" id="KW-0479">Metal-binding</keyword>
<dbReference type="GO" id="GO:0008033">
    <property type="term" value="P:tRNA processing"/>
    <property type="evidence" value="ECO:0007669"/>
    <property type="project" value="UniProtKB-UniRule"/>
</dbReference>
<evidence type="ECO:0000256" key="6">
    <source>
        <dbReference type="ARBA" id="ARBA00023014"/>
    </source>
</evidence>
<dbReference type="CDD" id="cd01335">
    <property type="entry name" value="Radical_SAM"/>
    <property type="match status" value="1"/>
</dbReference>
<protein>
    <recommendedName>
        <fullName evidence="9">S-adenosyl-L-methionine-dependent tRNA 4-demethylwyosine synthase</fullName>
        <ecNumber evidence="9">4.1.3.44</ecNumber>
    </recommendedName>
    <alternativeName>
        <fullName evidence="9">tRNA wyosine derivatives biosynthesis protein Taw1</fullName>
    </alternativeName>
</protein>
<evidence type="ECO:0000313" key="13">
    <source>
        <dbReference type="Proteomes" id="UP000008120"/>
    </source>
</evidence>
<reference evidence="11 13" key="1">
    <citation type="journal article" date="2005" name="Environ. Microbiol.">
        <title>Genetic and functional properties of uncultivated thermophilic crenarchaeotes from a subsurface gold mine as revealed by analysis of genome fragments.</title>
        <authorList>
            <person name="Nunoura T."/>
            <person name="Hirayama H."/>
            <person name="Takami H."/>
            <person name="Oida H."/>
            <person name="Nishi S."/>
            <person name="Shimamura S."/>
            <person name="Suzuki Y."/>
            <person name="Inagaki F."/>
            <person name="Takai K."/>
            <person name="Nealson K.H."/>
            <person name="Horikoshi K."/>
        </authorList>
    </citation>
    <scope>NUCLEOTIDE SEQUENCE [LARGE SCALE GENOMIC DNA]</scope>
</reference>
<evidence type="ECO:0000256" key="3">
    <source>
        <dbReference type="ARBA" id="ARBA00022694"/>
    </source>
</evidence>
<dbReference type="SUPFAM" id="SSF102114">
    <property type="entry name" value="Radical SAM enzymes"/>
    <property type="match status" value="1"/>
</dbReference>
<keyword evidence="3 9" id="KW-0819">tRNA processing</keyword>
<feature type="binding site" evidence="9">
    <location>
        <position position="83"/>
    </location>
    <ligand>
        <name>[4Fe-4S] cluster</name>
        <dbReference type="ChEBI" id="CHEBI:49883"/>
        <label>2</label>
        <note>4Fe-4S-S-AdoMet</note>
    </ligand>
</feature>
<dbReference type="InterPro" id="IPR013917">
    <property type="entry name" value="tRNA_wybutosine-synth"/>
</dbReference>
<comment type="function">
    <text evidence="9">Component of the wyosine derivatives biosynthesis pathway that catalyzes the condensation of N-methylguanine with 2 carbon atoms from pyruvate to form the tricyclic 4-demethylwyosine (imG-14) on guanosine-37 of tRNA(Phe).</text>
</comment>
<dbReference type="InterPro" id="IPR058240">
    <property type="entry name" value="rSAM_sf"/>
</dbReference>
<evidence type="ECO:0000256" key="1">
    <source>
        <dbReference type="ARBA" id="ARBA00022485"/>
    </source>
</evidence>
<dbReference type="Gene3D" id="3.20.20.70">
    <property type="entry name" value="Aldolase class I"/>
    <property type="match status" value="1"/>
</dbReference>
<evidence type="ECO:0000256" key="8">
    <source>
        <dbReference type="ARBA" id="ARBA00049466"/>
    </source>
</evidence>
<comment type="catalytic activity">
    <reaction evidence="8 9">
        <text>N(1)-methylguanosine(37) in tRNA(Phe) + pyruvate + S-adenosyl-L-methionine = 4-demethylwyosine(37) in tRNA(Phe) + 5'-deoxyadenosine + L-methionine + CO2 + H2O</text>
        <dbReference type="Rhea" id="RHEA:36347"/>
        <dbReference type="Rhea" id="RHEA-COMP:10164"/>
        <dbReference type="Rhea" id="RHEA-COMP:10165"/>
        <dbReference type="ChEBI" id="CHEBI:15361"/>
        <dbReference type="ChEBI" id="CHEBI:15377"/>
        <dbReference type="ChEBI" id="CHEBI:16526"/>
        <dbReference type="ChEBI" id="CHEBI:17319"/>
        <dbReference type="ChEBI" id="CHEBI:57844"/>
        <dbReference type="ChEBI" id="CHEBI:59789"/>
        <dbReference type="ChEBI" id="CHEBI:64315"/>
        <dbReference type="ChEBI" id="CHEBI:73542"/>
        <dbReference type="EC" id="4.1.3.44"/>
    </reaction>
</comment>
<dbReference type="EMBL" id="BA000048">
    <property type="protein sequence ID" value="BAJ51449.1"/>
    <property type="molecule type" value="Genomic_DNA"/>
</dbReference>
<dbReference type="PROSITE" id="PS51918">
    <property type="entry name" value="RADICAL_SAM"/>
    <property type="match status" value="1"/>
</dbReference>
<feature type="binding site" evidence="9">
    <location>
        <position position="86"/>
    </location>
    <ligand>
        <name>[4Fe-4S] cluster</name>
        <dbReference type="ChEBI" id="CHEBI:49883"/>
        <label>2</label>
        <note>4Fe-4S-S-AdoMet</note>
    </ligand>
</feature>
<keyword evidence="6 9" id="KW-0411">Iron-sulfur</keyword>
<dbReference type="SFLD" id="SFLDF00284">
    <property type="entry name" value="tRNA_wybutosine-synthesizing"/>
    <property type="match status" value="1"/>
</dbReference>
<proteinExistence type="inferred from homology"/>
<dbReference type="GO" id="GO:0102521">
    <property type="term" value="F:tRNA-4-demethylwyosine synthase activity"/>
    <property type="evidence" value="ECO:0007669"/>
    <property type="project" value="UniProtKB-EC"/>
</dbReference>
<evidence type="ECO:0000256" key="5">
    <source>
        <dbReference type="ARBA" id="ARBA00023004"/>
    </source>
</evidence>
<feature type="binding site" evidence="9">
    <location>
        <position position="69"/>
    </location>
    <ligand>
        <name>[4Fe-4S] cluster</name>
        <dbReference type="ChEBI" id="CHEBI:49883"/>
        <label>1</label>
    </ligand>
</feature>
<dbReference type="Proteomes" id="UP000008120">
    <property type="component" value="Chromosome"/>
</dbReference>
<keyword evidence="7 9" id="KW-0456">Lyase</keyword>
<evidence type="ECO:0000256" key="2">
    <source>
        <dbReference type="ARBA" id="ARBA00022691"/>
    </source>
</evidence>
<evidence type="ECO:0000313" key="12">
    <source>
        <dbReference type="EMBL" id="BAJ51449.1"/>
    </source>
</evidence>
<dbReference type="PANTHER" id="PTHR13930:SF0">
    <property type="entry name" value="S-ADENOSYL-L-METHIONINE-DEPENDENT TRNA 4-DEMETHYLWYOSINE SYNTHASE TYW1-RELATED"/>
    <property type="match status" value="1"/>
</dbReference>
<evidence type="ECO:0000256" key="7">
    <source>
        <dbReference type="ARBA" id="ARBA00023239"/>
    </source>
</evidence>
<dbReference type="KEGG" id="csu:CSUB_C1598"/>
<dbReference type="InterPro" id="IPR034556">
    <property type="entry name" value="tRNA_wybutosine-synthase"/>
</dbReference>
<evidence type="ECO:0000256" key="9">
    <source>
        <dbReference type="HAMAP-Rule" id="MF_01921"/>
    </source>
</evidence>
<dbReference type="GO" id="GO:0051539">
    <property type="term" value="F:4 iron, 4 sulfur cluster binding"/>
    <property type="evidence" value="ECO:0007669"/>
    <property type="project" value="UniProtKB-UniRule"/>
</dbReference>
<name>E6N924_CALS0</name>
<dbReference type="STRING" id="311458.CSUB_C1598"/>
<gene>
    <name evidence="9" type="primary">taw1</name>
    <name evidence="12" type="ORF">CSUB_C1598</name>
    <name evidence="11" type="ORF">HGMM_F21E09C26</name>
</gene>
<accession>E6N924</accession>
<comment type="subcellular location">
    <subcellularLocation>
        <location evidence="9">Cytoplasm</location>
    </subcellularLocation>
</comment>
<dbReference type="GO" id="GO:0005737">
    <property type="term" value="C:cytoplasm"/>
    <property type="evidence" value="ECO:0007669"/>
    <property type="project" value="UniProtKB-SubCell"/>
</dbReference>
<dbReference type="EMBL" id="AP011873">
    <property type="protein sequence ID" value="BAJ48793.1"/>
    <property type="molecule type" value="Genomic_DNA"/>
</dbReference>
<keyword evidence="9" id="KW-0963">Cytoplasm</keyword>
<keyword evidence="1 9" id="KW-0004">4Fe-4S</keyword>
<dbReference type="InterPro" id="IPR023993">
    <property type="entry name" value="TYW1_archaea"/>
</dbReference>
<dbReference type="AlphaFoldDB" id="E6N924"/>
<dbReference type="Pfam" id="PF08608">
    <property type="entry name" value="Wyosine_form"/>
    <property type="match status" value="1"/>
</dbReference>
<feature type="binding site" evidence="9">
    <location>
        <position position="79"/>
    </location>
    <ligand>
        <name>[4Fe-4S] cluster</name>
        <dbReference type="ChEBI" id="CHEBI:49883"/>
        <label>2</label>
        <note>4Fe-4S-S-AdoMet</note>
    </ligand>
</feature>
<dbReference type="SFLD" id="SFLDG01071">
    <property type="entry name" value="tRNA_wybutosine-synthesizing"/>
    <property type="match status" value="1"/>
</dbReference>
<dbReference type="PANTHER" id="PTHR13930">
    <property type="entry name" value="S-ADENOSYL-L-METHIONINE-DEPENDENT TRNA 4-DEMETHYLWYOSINE SYNTHASE"/>
    <property type="match status" value="1"/>
</dbReference>
<sequence>MTGLTQVVPLNEVEKPRREGVKGVEKFSNAGYRIVGRHSAVKVCHWTKSALKGGKMCYKSWYGIASHRCIQMTPSVQYCNMMCVFCWRFHTLNRVQPYDGEWDKPEEILERMIAEQRQLLSGFGGNPNVSKERFREAMEPMHIAISLDGEPTLYPYLAEFIQLASSRGMTTFLVTNGTMPERLEELLQKAQPTSLYISLYGPDKETHVKTCKPLIKDSWERLLKSLELMGRFSCRKIIRLTLVKDVNMHSPEKYGALIRNASPDFVECKGYTHVGESQLRLKKENMPSLEEINKFAAELAASIGFIKVAEDEVSRVVLLANPSSPHYLEAIKQGSSA</sequence>
<keyword evidence="5 9" id="KW-0408">Iron</keyword>
<dbReference type="InterPro" id="IPR007197">
    <property type="entry name" value="rSAM"/>
</dbReference>
<feature type="binding site" evidence="9">
    <location>
        <position position="44"/>
    </location>
    <ligand>
        <name>[4Fe-4S] cluster</name>
        <dbReference type="ChEBI" id="CHEBI:49883"/>
        <label>1</label>
    </ligand>
</feature>
<reference evidence="11 13" key="2">
    <citation type="journal article" date="2011" name="Nucleic Acids Res.">
        <title>Insights into the evolution of Archaea and eukaryotic protein modifier systems revealed by the genome of a novel archaeal group.</title>
        <authorList>
            <person name="Nunoura T."/>
            <person name="Takaki Y."/>
            <person name="Kakuta J."/>
            <person name="Nishi S."/>
            <person name="Sugahara J."/>
            <person name="Kazama H."/>
            <person name="Chee G."/>
            <person name="Hattori M."/>
            <person name="Kanai A."/>
            <person name="Atomi H."/>
            <person name="Takai K."/>
            <person name="Takami H."/>
        </authorList>
    </citation>
    <scope>NUCLEOTIDE SEQUENCE [LARGE SCALE GENOMIC DNA]</scope>
</reference>
<evidence type="ECO:0000259" key="10">
    <source>
        <dbReference type="PROSITE" id="PS51918"/>
    </source>
</evidence>
<feature type="binding site" evidence="9">
    <location>
        <position position="57"/>
    </location>
    <ligand>
        <name>[4Fe-4S] cluster</name>
        <dbReference type="ChEBI" id="CHEBI:49883"/>
        <label>1</label>
    </ligand>
</feature>
<comment type="subunit">
    <text evidence="9">Monomer.</text>
</comment>
<dbReference type="GO" id="GO:0046872">
    <property type="term" value="F:metal ion binding"/>
    <property type="evidence" value="ECO:0007669"/>
    <property type="project" value="UniProtKB-KW"/>
</dbReference>
<evidence type="ECO:0000256" key="4">
    <source>
        <dbReference type="ARBA" id="ARBA00022723"/>
    </source>
</evidence>
<dbReference type="InterPro" id="IPR013785">
    <property type="entry name" value="Aldolase_TIM"/>
</dbReference>
<dbReference type="HAMAP" id="MF_01921">
    <property type="entry name" value="TYW1_archaea"/>
    <property type="match status" value="1"/>
</dbReference>
<feature type="domain" description="Radical SAM core" evidence="10">
    <location>
        <begin position="62"/>
        <end position="310"/>
    </location>
</feature>
<comment type="cofactor">
    <cofactor evidence="9">
        <name>[4Fe-4S] cluster</name>
        <dbReference type="ChEBI" id="CHEBI:49883"/>
    </cofactor>
    <text evidence="9">Binds 2 [4Fe-4S] clusters. Binds 1 [4Fe-4S] cluster coordinated with 3 cysteines and an exchangeable S-adenosyl-L-methionine.</text>
</comment>
<dbReference type="SFLD" id="SFLDS00029">
    <property type="entry name" value="Radical_SAM"/>
    <property type="match status" value="1"/>
</dbReference>
<organism evidence="11 13">
    <name type="scientific">Caldiarchaeum subterraneum</name>
    <dbReference type="NCBI Taxonomy" id="311458"/>
    <lineage>
        <taxon>Archaea</taxon>
        <taxon>Nitrososphaerota</taxon>
        <taxon>Candidatus Caldarchaeales</taxon>
        <taxon>Candidatus Caldarchaeaceae</taxon>
        <taxon>Candidatus Caldarchaeum</taxon>
    </lineage>
</organism>